<dbReference type="EMBL" id="CP047045">
    <property type="protein sequence ID" value="QGZ94164.1"/>
    <property type="molecule type" value="Genomic_DNA"/>
</dbReference>
<evidence type="ECO:0000256" key="1">
    <source>
        <dbReference type="SAM" id="Phobius"/>
    </source>
</evidence>
<dbReference type="RefSeq" id="WP_158765124.1">
    <property type="nucleotide sequence ID" value="NZ_CP047045.1"/>
</dbReference>
<keyword evidence="1" id="KW-0472">Membrane</keyword>
<evidence type="ECO:0000313" key="2">
    <source>
        <dbReference type="EMBL" id="QGZ94164.1"/>
    </source>
</evidence>
<dbReference type="PIRSF" id="PIRSF030959">
    <property type="entry name" value="UCP030959"/>
    <property type="match status" value="1"/>
</dbReference>
<dbReference type="SUPFAM" id="SSF48452">
    <property type="entry name" value="TPR-like"/>
    <property type="match status" value="1"/>
</dbReference>
<sequence length="247" mass="27213">MPIALLITWIPSIICALHVVRTGQQMYWLWILVIGGPLGAAFYFFAVMLPDMMGGRTARNVGKAARQALDPERDFRNAMRALEDTPTVGNRMKVAQAAEALGRWSDAEAQWALCVEGHWAEDPTILMGHANALLELGRYAGAVQRLEQLKALGREGSTPVVALAFARAYEGLGRNEEADDAYRFAADRVPGLESGARYVAFMAKLGRREDAEIGMAEIERRLQKIAPPLRPEARVWRDLAAKALGRG</sequence>
<accession>A0A6I6MMH3</accession>
<keyword evidence="3" id="KW-1185">Reference proteome</keyword>
<organism evidence="2 3">
    <name type="scientific">Terricaulis silvestris</name>
    <dbReference type="NCBI Taxonomy" id="2686094"/>
    <lineage>
        <taxon>Bacteria</taxon>
        <taxon>Pseudomonadati</taxon>
        <taxon>Pseudomonadota</taxon>
        <taxon>Alphaproteobacteria</taxon>
        <taxon>Caulobacterales</taxon>
        <taxon>Caulobacteraceae</taxon>
        <taxon>Terricaulis</taxon>
    </lineage>
</organism>
<dbReference type="AlphaFoldDB" id="A0A6I6MMH3"/>
<dbReference type="InterPro" id="IPR014562">
    <property type="entry name" value="UCP030959_TPR_rpt-cont"/>
</dbReference>
<evidence type="ECO:0000313" key="3">
    <source>
        <dbReference type="Proteomes" id="UP000431269"/>
    </source>
</evidence>
<proteinExistence type="predicted"/>
<dbReference type="Proteomes" id="UP000431269">
    <property type="component" value="Chromosome"/>
</dbReference>
<keyword evidence="1" id="KW-0812">Transmembrane</keyword>
<dbReference type="KEGG" id="tsv:DSM104635_00980"/>
<name>A0A6I6MMH3_9CAUL</name>
<dbReference type="InterPro" id="IPR011990">
    <property type="entry name" value="TPR-like_helical_dom_sf"/>
</dbReference>
<keyword evidence="1" id="KW-1133">Transmembrane helix</keyword>
<reference evidence="3" key="1">
    <citation type="submission" date="2019-12" db="EMBL/GenBank/DDBJ databases">
        <title>Complete genome of Terracaulis silvestris 0127_4.</title>
        <authorList>
            <person name="Vieira S."/>
            <person name="Riedel T."/>
            <person name="Sproer C."/>
            <person name="Pascual J."/>
            <person name="Boedeker C."/>
            <person name="Overmann J."/>
        </authorList>
    </citation>
    <scope>NUCLEOTIDE SEQUENCE [LARGE SCALE GENOMIC DNA]</scope>
    <source>
        <strain evidence="3">0127_4</strain>
    </source>
</reference>
<gene>
    <name evidence="2" type="ORF">DSM104635_00980</name>
</gene>
<dbReference type="Gene3D" id="1.25.40.10">
    <property type="entry name" value="Tetratricopeptide repeat domain"/>
    <property type="match status" value="1"/>
</dbReference>
<protein>
    <submittedName>
        <fullName evidence="2">Flp pilus assembly protein TadD</fullName>
    </submittedName>
</protein>
<feature type="transmembrane region" description="Helical" evidence="1">
    <location>
        <begin position="26"/>
        <end position="49"/>
    </location>
</feature>